<name>A0ABQ7LQG3_BRACM</name>
<feature type="region of interest" description="Disordered" evidence="1">
    <location>
        <begin position="162"/>
        <end position="181"/>
    </location>
</feature>
<keyword evidence="3" id="KW-1185">Reference proteome</keyword>
<reference evidence="2 3" key="1">
    <citation type="submission" date="2021-03" db="EMBL/GenBank/DDBJ databases">
        <authorList>
            <person name="King G.J."/>
            <person name="Bancroft I."/>
            <person name="Baten A."/>
            <person name="Bloomfield J."/>
            <person name="Borpatragohain P."/>
            <person name="He Z."/>
            <person name="Irish N."/>
            <person name="Irwin J."/>
            <person name="Liu K."/>
            <person name="Mauleon R.P."/>
            <person name="Moore J."/>
            <person name="Morris R."/>
            <person name="Ostergaard L."/>
            <person name="Wang B."/>
            <person name="Wells R."/>
        </authorList>
    </citation>
    <scope>NUCLEOTIDE SEQUENCE [LARGE SCALE GENOMIC DNA]</scope>
    <source>
        <strain evidence="2">R-o-18</strain>
        <tissue evidence="2">Leaf</tissue>
    </source>
</reference>
<accession>A0ABQ7LQG3</accession>
<sequence length="443" mass="49272">MKFRPIFVVLGFDWMCEDDDNFLCGVILDFGIFSLSDLMGVEILRVVLILEDQFLGGSGQIRYYGNVSLRLEVENEDIEVIQNRLRNLQDRQFRYVPQHRIWYVINLLMALIAATSYKAVVANDTKQFGERREAHYNRSQAGRGGDKGKGIVREPQGVYRQEGSFHPYKGKHPRGYGDGASYQGRYTGYGDRRMGMQFRGPQQQQLRNDERDQLLQDPNKLMLGAFKGVRRSPVAGTVNKVGPDGTGASSSKARKTLLFEEPASTIQIGSTDQDVVAVGDTPNMQEIPVEQKQGEVEEETKLAEERSLHSQALDEANLMVDGVLLSDSELLLEEGDDQEDWEQGEIMDFTEEELASEDQGVGDQTVQETAQFETDKQVAGEGDEEKDTRKKGPMLEPAATGGSKKRGGQSFVSPRKKLLAKVAAKQGDKGIKKAPPKAKNSAA</sequence>
<comment type="caution">
    <text evidence="2">The sequence shown here is derived from an EMBL/GenBank/DDBJ whole genome shotgun (WGS) entry which is preliminary data.</text>
</comment>
<feature type="region of interest" description="Disordered" evidence="1">
    <location>
        <begin position="354"/>
        <end position="443"/>
    </location>
</feature>
<feature type="region of interest" description="Disordered" evidence="1">
    <location>
        <begin position="133"/>
        <end position="152"/>
    </location>
</feature>
<evidence type="ECO:0000256" key="1">
    <source>
        <dbReference type="SAM" id="MobiDB-lite"/>
    </source>
</evidence>
<dbReference type="Proteomes" id="UP000823674">
    <property type="component" value="Chromosome A08"/>
</dbReference>
<protein>
    <submittedName>
        <fullName evidence="2">Uncharacterized protein</fullName>
    </submittedName>
</protein>
<evidence type="ECO:0000313" key="2">
    <source>
        <dbReference type="EMBL" id="KAG5388792.1"/>
    </source>
</evidence>
<feature type="compositionally biased region" description="Polar residues" evidence="1">
    <location>
        <begin position="362"/>
        <end position="372"/>
    </location>
</feature>
<proteinExistence type="predicted"/>
<evidence type="ECO:0000313" key="3">
    <source>
        <dbReference type="Proteomes" id="UP000823674"/>
    </source>
</evidence>
<gene>
    <name evidence="2" type="primary">A08g505180.1_BraROA</name>
    <name evidence="2" type="ORF">IGI04_030333</name>
</gene>
<dbReference type="EMBL" id="JADBGQ010000007">
    <property type="protein sequence ID" value="KAG5388792.1"/>
    <property type="molecule type" value="Genomic_DNA"/>
</dbReference>
<organism evidence="2 3">
    <name type="scientific">Brassica rapa subsp. trilocularis</name>
    <dbReference type="NCBI Taxonomy" id="1813537"/>
    <lineage>
        <taxon>Eukaryota</taxon>
        <taxon>Viridiplantae</taxon>
        <taxon>Streptophyta</taxon>
        <taxon>Embryophyta</taxon>
        <taxon>Tracheophyta</taxon>
        <taxon>Spermatophyta</taxon>
        <taxon>Magnoliopsida</taxon>
        <taxon>eudicotyledons</taxon>
        <taxon>Gunneridae</taxon>
        <taxon>Pentapetalae</taxon>
        <taxon>rosids</taxon>
        <taxon>malvids</taxon>
        <taxon>Brassicales</taxon>
        <taxon>Brassicaceae</taxon>
        <taxon>Brassiceae</taxon>
        <taxon>Brassica</taxon>
    </lineage>
</organism>